<sequence>MIEPRKAQEPEPAPGPVGALEAVSALVSERRAVAAPLLTAVSELLSGCRSMPDLVRSSALPLRAVEALVQAFGDDLEPCGDGWRLRPDRAPRYRAALRLDARTSSNPAAFVVPGIQPLPVDLLALVSDLVARAPQAKRHLDHVAATPETVVRRALFLEAGFTLAGGRVLFVGDHDLTSLALAAVQPDADITVVDIDDDVLDHIETSAVAHGWKVRCLFADLRAALPDAMRGWADLVVTDPPYTRDGVRLFAARALESLANAQHGRLVLAYGYGDQPALGAKVEDALQELGLVYEAVHPAFNRYEGAQAVGSASNLYILRPARASSRPRGGSAASAVLYTHGTESIEAAHGDLARATQEALVEAATASGFGLTDAVGSRWASGLPEGVNGIALSERLAPPLPQPQNRPAPGAAIVDLRHDPGPLLLRVLLAVHAPAVAVLVPNRHPNLAGEVGQHRLQRSLEAKYRLRYLRSAPTNDLAIVVATRVDGEQLASGRRAAAMLTERPHSKIRNVLRDALIDAARRRGDPMTKNEARARLEPMLQGVDGDATAMTLSWNRLDAVMELLSNSRFA</sequence>
<dbReference type="Pfam" id="PF01861">
    <property type="entry name" value="BpsA_C"/>
    <property type="match status" value="1"/>
</dbReference>
<dbReference type="AlphaFoldDB" id="A0A6J4IWV5"/>
<dbReference type="InterPro" id="IPR029063">
    <property type="entry name" value="SAM-dependent_MTases_sf"/>
</dbReference>
<dbReference type="PANTHER" id="PTHR23290:SF0">
    <property type="entry name" value="RRNA N6-ADENOSINE-METHYLTRANSFERASE METTL5"/>
    <property type="match status" value="1"/>
</dbReference>
<dbReference type="PANTHER" id="PTHR23290">
    <property type="entry name" value="RRNA N6-ADENOSINE-METHYLTRANSFERASE METTL5"/>
    <property type="match status" value="1"/>
</dbReference>
<dbReference type="SUPFAM" id="SSF53335">
    <property type="entry name" value="S-adenosyl-L-methionine-dependent methyltransferases"/>
    <property type="match status" value="1"/>
</dbReference>
<accession>A0A6J4IWV5</accession>
<dbReference type="EMBL" id="CADCTF010000127">
    <property type="protein sequence ID" value="CAA9260818.1"/>
    <property type="molecule type" value="Genomic_DNA"/>
</dbReference>
<name>A0A6J4IWV5_9ACTN</name>
<dbReference type="PROSITE" id="PS00092">
    <property type="entry name" value="N6_MTASE"/>
    <property type="match status" value="1"/>
</dbReference>
<organism evidence="2">
    <name type="scientific">uncultured Acidimicrobiales bacterium</name>
    <dbReference type="NCBI Taxonomy" id="310071"/>
    <lineage>
        <taxon>Bacteria</taxon>
        <taxon>Bacillati</taxon>
        <taxon>Actinomycetota</taxon>
        <taxon>Acidimicrobiia</taxon>
        <taxon>Acidimicrobiales</taxon>
        <taxon>environmental samples</taxon>
    </lineage>
</organism>
<gene>
    <name evidence="2" type="ORF">AVDCRST_MAG50-2989</name>
</gene>
<dbReference type="GO" id="GO:0006596">
    <property type="term" value="P:polyamine biosynthetic process"/>
    <property type="evidence" value="ECO:0007669"/>
    <property type="project" value="TreeGrafter"/>
</dbReference>
<evidence type="ECO:0000259" key="1">
    <source>
        <dbReference type="Pfam" id="PF01861"/>
    </source>
</evidence>
<proteinExistence type="predicted"/>
<dbReference type="InterPro" id="IPR002723">
    <property type="entry name" value="BpsA_C"/>
</dbReference>
<feature type="domain" description="N(4)-bis(aminopropyl)spermidine synthase C-terminal" evidence="1">
    <location>
        <begin position="122"/>
        <end position="308"/>
    </location>
</feature>
<reference evidence="2" key="1">
    <citation type="submission" date="2020-02" db="EMBL/GenBank/DDBJ databases">
        <authorList>
            <person name="Meier V. D."/>
        </authorList>
    </citation>
    <scope>NUCLEOTIDE SEQUENCE</scope>
    <source>
        <strain evidence="2">AVDCRST_MAG50</strain>
    </source>
</reference>
<dbReference type="GO" id="GO:0003676">
    <property type="term" value="F:nucleic acid binding"/>
    <property type="evidence" value="ECO:0007669"/>
    <property type="project" value="InterPro"/>
</dbReference>
<dbReference type="Gene3D" id="3.40.50.150">
    <property type="entry name" value="Vaccinia Virus protein VP39"/>
    <property type="match status" value="1"/>
</dbReference>
<dbReference type="InterPro" id="IPR051720">
    <property type="entry name" value="rRNA_MeTrfase/Polyamine_Synth"/>
</dbReference>
<protein>
    <submittedName>
        <fullName evidence="2">Predicted methyltransferase, DUF43 family</fullName>
    </submittedName>
</protein>
<keyword evidence="2" id="KW-0489">Methyltransferase</keyword>
<dbReference type="GO" id="GO:0032259">
    <property type="term" value="P:methylation"/>
    <property type="evidence" value="ECO:0007669"/>
    <property type="project" value="UniProtKB-KW"/>
</dbReference>
<dbReference type="InterPro" id="IPR002052">
    <property type="entry name" value="DNA_methylase_N6_adenine_CS"/>
</dbReference>
<keyword evidence="2" id="KW-0808">Transferase</keyword>
<evidence type="ECO:0000313" key="2">
    <source>
        <dbReference type="EMBL" id="CAA9260818.1"/>
    </source>
</evidence>
<dbReference type="GO" id="GO:0008168">
    <property type="term" value="F:methyltransferase activity"/>
    <property type="evidence" value="ECO:0007669"/>
    <property type="project" value="UniProtKB-KW"/>
</dbReference>